<reference evidence="2 3" key="1">
    <citation type="submission" date="2020-08" db="EMBL/GenBank/DDBJ databases">
        <title>Whole-Genome Sequence of French Clinical Streptomyces mexicanus Strain Q0842.</title>
        <authorList>
            <person name="Boxberger M."/>
            <person name="La Scola B."/>
        </authorList>
    </citation>
    <scope>NUCLEOTIDE SEQUENCE [LARGE SCALE GENOMIC DNA]</scope>
    <source>
        <strain evidence="2 3">Marseille-Q0842</strain>
    </source>
</reference>
<dbReference type="AlphaFoldDB" id="A0A7X1I287"/>
<name>A0A7X1I287_9ACTN</name>
<protein>
    <submittedName>
        <fullName evidence="2">Uncharacterized protein</fullName>
    </submittedName>
</protein>
<comment type="caution">
    <text evidence="2">The sequence shown here is derived from an EMBL/GenBank/DDBJ whole genome shotgun (WGS) entry which is preliminary data.</text>
</comment>
<sequence length="212" mass="23470">MLDTDVYGDATAEEIRALGYDPDDSWGRPSPWEFGNQLTDYRQKIARAQQEDAEPAEEGPVRPSPEELKEILAEVYGSEAEREATAEETAIGRNRLVLINDPDWVDMTDRNWDYVAVVLSQSKDVLSPVDKNVLTVVAMHCGVNSRGCTASNETLAAELGGMDIRNFKAKMKDLTQKEWIREAGSLPPVPGKRSGTKVRHIGVSKARLQGEV</sequence>
<accession>A0A7X1I287</accession>
<evidence type="ECO:0000256" key="1">
    <source>
        <dbReference type="SAM" id="MobiDB-lite"/>
    </source>
</evidence>
<evidence type="ECO:0000313" key="2">
    <source>
        <dbReference type="EMBL" id="MBC2867450.1"/>
    </source>
</evidence>
<feature type="region of interest" description="Disordered" evidence="1">
    <location>
        <begin position="44"/>
        <end position="64"/>
    </location>
</feature>
<dbReference type="Proteomes" id="UP000517694">
    <property type="component" value="Unassembled WGS sequence"/>
</dbReference>
<evidence type="ECO:0000313" key="3">
    <source>
        <dbReference type="Proteomes" id="UP000517694"/>
    </source>
</evidence>
<organism evidence="2 3">
    <name type="scientific">Streptomyces mexicanus</name>
    <dbReference type="NCBI Taxonomy" id="178566"/>
    <lineage>
        <taxon>Bacteria</taxon>
        <taxon>Bacillati</taxon>
        <taxon>Actinomycetota</taxon>
        <taxon>Actinomycetes</taxon>
        <taxon>Kitasatosporales</taxon>
        <taxon>Streptomycetaceae</taxon>
        <taxon>Streptomyces</taxon>
    </lineage>
</organism>
<dbReference type="RefSeq" id="WP_159674572.1">
    <property type="nucleotide sequence ID" value="NZ_JACMHY010000008.1"/>
</dbReference>
<keyword evidence="3" id="KW-1185">Reference proteome</keyword>
<gene>
    <name evidence="2" type="ORF">H1R13_21510</name>
</gene>
<dbReference type="EMBL" id="JACMHY010000008">
    <property type="protein sequence ID" value="MBC2867450.1"/>
    <property type="molecule type" value="Genomic_DNA"/>
</dbReference>
<proteinExistence type="predicted"/>